<feature type="transmembrane region" description="Helical" evidence="13">
    <location>
        <begin position="110"/>
        <end position="131"/>
    </location>
</feature>
<sequence length="132" mass="14679">MSTADTKANRPLSPHLQIYHWHLTLVMSIVHRATGIALYAGMALLTWWLLAAATGRGHFRFVDGIFGSWIGMIILFGFTWALIHHMLGGLRHFIWDTGHGLDKPMRDQLALANIVGSVALTIVVWIVGLAVR</sequence>
<evidence type="ECO:0000256" key="11">
    <source>
        <dbReference type="ARBA" id="ARBA00025912"/>
    </source>
</evidence>
<evidence type="ECO:0000313" key="14">
    <source>
        <dbReference type="EMBL" id="SDB05319.1"/>
    </source>
</evidence>
<feature type="transmembrane region" description="Helical" evidence="13">
    <location>
        <begin position="29"/>
        <end position="50"/>
    </location>
</feature>
<dbReference type="NCBIfam" id="TIGR02970">
    <property type="entry name" value="succ_dehyd_cytB"/>
    <property type="match status" value="1"/>
</dbReference>
<evidence type="ECO:0000256" key="5">
    <source>
        <dbReference type="ARBA" id="ARBA00022617"/>
    </source>
</evidence>
<feature type="binding site" description="axial binding residue" evidence="12">
    <location>
        <position position="85"/>
    </location>
    <ligand>
        <name>heme</name>
        <dbReference type="ChEBI" id="CHEBI:30413"/>
        <note>ligand shared with second transmembrane subunit</note>
    </ligand>
    <ligandPart>
        <name>Fe</name>
        <dbReference type="ChEBI" id="CHEBI:18248"/>
    </ligandPart>
</feature>
<evidence type="ECO:0000256" key="6">
    <source>
        <dbReference type="ARBA" id="ARBA00022692"/>
    </source>
</evidence>
<dbReference type="PROSITE" id="PS01001">
    <property type="entry name" value="SDH_CYT_2"/>
    <property type="match status" value="1"/>
</dbReference>
<dbReference type="CDD" id="cd03499">
    <property type="entry name" value="SQR_TypeC_SdhC"/>
    <property type="match status" value="1"/>
</dbReference>
<comment type="cofactor">
    <cofactor evidence="12">
        <name>heme</name>
        <dbReference type="ChEBI" id="CHEBI:30413"/>
    </cofactor>
    <text evidence="12">The heme is bound between the two transmembrane subunits.</text>
</comment>
<comment type="function">
    <text evidence="1">Membrane-anchoring subunit of succinate dehydrogenase (SDH).</text>
</comment>
<feature type="transmembrane region" description="Helical" evidence="13">
    <location>
        <begin position="62"/>
        <end position="83"/>
    </location>
</feature>
<dbReference type="AlphaFoldDB" id="A0A1G6AAA0"/>
<evidence type="ECO:0000313" key="15">
    <source>
        <dbReference type="Proteomes" id="UP000199071"/>
    </source>
</evidence>
<dbReference type="GO" id="GO:0046872">
    <property type="term" value="F:metal ion binding"/>
    <property type="evidence" value="ECO:0007669"/>
    <property type="project" value="UniProtKB-KW"/>
</dbReference>
<dbReference type="GO" id="GO:0006099">
    <property type="term" value="P:tricarboxylic acid cycle"/>
    <property type="evidence" value="ECO:0007669"/>
    <property type="project" value="InterPro"/>
</dbReference>
<dbReference type="OrthoDB" id="9799441at2"/>
<keyword evidence="10 13" id="KW-0472">Membrane</keyword>
<evidence type="ECO:0000256" key="13">
    <source>
        <dbReference type="SAM" id="Phobius"/>
    </source>
</evidence>
<keyword evidence="6 13" id="KW-0812">Transmembrane</keyword>
<evidence type="ECO:0000256" key="9">
    <source>
        <dbReference type="ARBA" id="ARBA00023004"/>
    </source>
</evidence>
<organism evidence="14 15">
    <name type="scientific">Bauldia litoralis</name>
    <dbReference type="NCBI Taxonomy" id="665467"/>
    <lineage>
        <taxon>Bacteria</taxon>
        <taxon>Pseudomonadati</taxon>
        <taxon>Pseudomonadota</taxon>
        <taxon>Alphaproteobacteria</taxon>
        <taxon>Hyphomicrobiales</taxon>
        <taxon>Kaistiaceae</taxon>
        <taxon>Bauldia</taxon>
    </lineage>
</organism>
<comment type="subunit">
    <text evidence="11">Part of an enzyme complex containing four subunits: a flavoprotein, an iron-sulfur protein, plus two membrane-anchoring proteins, SdhC and SdhD. The complex can form homotrimers.</text>
</comment>
<keyword evidence="15" id="KW-1185">Reference proteome</keyword>
<proteinExistence type="inferred from homology"/>
<dbReference type="SUPFAM" id="SSF81343">
    <property type="entry name" value="Fumarate reductase respiratory complex transmembrane subunits"/>
    <property type="match status" value="1"/>
</dbReference>
<name>A0A1G6AAA0_9HYPH</name>
<evidence type="ECO:0000256" key="3">
    <source>
        <dbReference type="ARBA" id="ARBA00007244"/>
    </source>
</evidence>
<dbReference type="InterPro" id="IPR014314">
    <property type="entry name" value="Succ_DH_cytb556"/>
</dbReference>
<dbReference type="RefSeq" id="WP_090874504.1">
    <property type="nucleotide sequence ID" value="NZ_FMXQ01000001.1"/>
</dbReference>
<evidence type="ECO:0000256" key="7">
    <source>
        <dbReference type="ARBA" id="ARBA00022723"/>
    </source>
</evidence>
<accession>A0A1G6AAA0</accession>
<evidence type="ECO:0000256" key="1">
    <source>
        <dbReference type="ARBA" id="ARBA00004050"/>
    </source>
</evidence>
<dbReference type="PANTHER" id="PTHR10978">
    <property type="entry name" value="SUCCINATE DEHYDROGENASE CYTOCHROME B560 SUBUNIT"/>
    <property type="match status" value="1"/>
</dbReference>
<evidence type="ECO:0000256" key="2">
    <source>
        <dbReference type="ARBA" id="ARBA00004141"/>
    </source>
</evidence>
<evidence type="ECO:0000256" key="12">
    <source>
        <dbReference type="PIRSR" id="PIRSR000178-1"/>
    </source>
</evidence>
<dbReference type="PIRSF" id="PIRSF000178">
    <property type="entry name" value="SDH_cyt_b560"/>
    <property type="match status" value="1"/>
</dbReference>
<comment type="subcellular location">
    <subcellularLocation>
        <location evidence="2">Membrane</location>
        <topology evidence="2">Multi-pass membrane protein</topology>
    </subcellularLocation>
</comment>
<gene>
    <name evidence="14" type="ORF">SAMN02982931_00372</name>
</gene>
<keyword evidence="9 12" id="KW-0408">Iron</keyword>
<dbReference type="Proteomes" id="UP000199071">
    <property type="component" value="Unassembled WGS sequence"/>
</dbReference>
<dbReference type="EMBL" id="FMXQ01000001">
    <property type="protein sequence ID" value="SDB05319.1"/>
    <property type="molecule type" value="Genomic_DNA"/>
</dbReference>
<evidence type="ECO:0000256" key="4">
    <source>
        <dbReference type="ARBA" id="ARBA00020076"/>
    </source>
</evidence>
<dbReference type="PROSITE" id="PS01000">
    <property type="entry name" value="SDH_CYT_1"/>
    <property type="match status" value="1"/>
</dbReference>
<evidence type="ECO:0000256" key="10">
    <source>
        <dbReference type="ARBA" id="ARBA00023136"/>
    </source>
</evidence>
<keyword evidence="7 12" id="KW-0479">Metal-binding</keyword>
<dbReference type="InterPro" id="IPR034804">
    <property type="entry name" value="SQR/QFR_C/D"/>
</dbReference>
<dbReference type="PANTHER" id="PTHR10978:SF5">
    <property type="entry name" value="SUCCINATE DEHYDROGENASE CYTOCHROME B560 SUBUNIT, MITOCHONDRIAL"/>
    <property type="match status" value="1"/>
</dbReference>
<dbReference type="InterPro" id="IPR018495">
    <property type="entry name" value="Succ_DH_cyt_bsu_CS"/>
</dbReference>
<dbReference type="STRING" id="665467.SAMN02982931_00372"/>
<keyword evidence="8 13" id="KW-1133">Transmembrane helix</keyword>
<dbReference type="GO" id="GO:0016020">
    <property type="term" value="C:membrane"/>
    <property type="evidence" value="ECO:0007669"/>
    <property type="project" value="UniProtKB-SubCell"/>
</dbReference>
<evidence type="ECO:0000256" key="8">
    <source>
        <dbReference type="ARBA" id="ARBA00022989"/>
    </source>
</evidence>
<dbReference type="GO" id="GO:0009055">
    <property type="term" value="F:electron transfer activity"/>
    <property type="evidence" value="ECO:0007669"/>
    <property type="project" value="InterPro"/>
</dbReference>
<reference evidence="14 15" key="1">
    <citation type="submission" date="2016-10" db="EMBL/GenBank/DDBJ databases">
        <authorList>
            <person name="de Groot N.N."/>
        </authorList>
    </citation>
    <scope>NUCLEOTIDE SEQUENCE [LARGE SCALE GENOMIC DNA]</scope>
    <source>
        <strain evidence="14 15">ATCC 35022</strain>
    </source>
</reference>
<comment type="similarity">
    <text evidence="3">Belongs to the cytochrome b560 family.</text>
</comment>
<dbReference type="Gene3D" id="1.20.1300.10">
    <property type="entry name" value="Fumarate reductase/succinate dehydrogenase, transmembrane subunit"/>
    <property type="match status" value="1"/>
</dbReference>
<protein>
    <recommendedName>
        <fullName evidence="4">Succinate dehydrogenase cytochrome b556 subunit</fullName>
    </recommendedName>
</protein>
<dbReference type="Pfam" id="PF01127">
    <property type="entry name" value="Sdh_cyt"/>
    <property type="match status" value="1"/>
</dbReference>
<keyword evidence="5 12" id="KW-0349">Heme</keyword>
<dbReference type="InterPro" id="IPR000701">
    <property type="entry name" value="SuccDH_FuR_B_TM-su"/>
</dbReference>